<dbReference type="Proteomes" id="UP001066276">
    <property type="component" value="Chromosome 10"/>
</dbReference>
<sequence>MDVTGLLLRLTPLREWGQQESAFGGTPKSYIRRSTHANLEIEVYEAAPGKEERDAKKEDTSEKEPDDEEVYGRDTGKGDTGPRDPGKEEDMEKRKEGAGKREESVGGPGKAEGVGEMRSQAKEFGALLEELT</sequence>
<gene>
    <name evidence="2" type="ORF">NDU88_004209</name>
</gene>
<reference evidence="2" key="1">
    <citation type="journal article" date="2022" name="bioRxiv">
        <title>Sequencing and chromosome-scale assembly of the giantPleurodeles waltlgenome.</title>
        <authorList>
            <person name="Brown T."/>
            <person name="Elewa A."/>
            <person name="Iarovenko S."/>
            <person name="Subramanian E."/>
            <person name="Araus A.J."/>
            <person name="Petzold A."/>
            <person name="Susuki M."/>
            <person name="Suzuki K.-i.T."/>
            <person name="Hayashi T."/>
            <person name="Toyoda A."/>
            <person name="Oliveira C."/>
            <person name="Osipova E."/>
            <person name="Leigh N.D."/>
            <person name="Simon A."/>
            <person name="Yun M.H."/>
        </authorList>
    </citation>
    <scope>NUCLEOTIDE SEQUENCE</scope>
    <source>
        <strain evidence="2">20211129_DDA</strain>
        <tissue evidence="2">Liver</tissue>
    </source>
</reference>
<evidence type="ECO:0000256" key="1">
    <source>
        <dbReference type="SAM" id="MobiDB-lite"/>
    </source>
</evidence>
<evidence type="ECO:0000313" key="2">
    <source>
        <dbReference type="EMBL" id="KAJ1099105.1"/>
    </source>
</evidence>
<name>A0AAV7M5Q6_PLEWA</name>
<proteinExistence type="predicted"/>
<protein>
    <submittedName>
        <fullName evidence="2">Uncharacterized protein</fullName>
    </submittedName>
</protein>
<evidence type="ECO:0000313" key="3">
    <source>
        <dbReference type="Proteomes" id="UP001066276"/>
    </source>
</evidence>
<feature type="region of interest" description="Disordered" evidence="1">
    <location>
        <begin position="36"/>
        <end position="132"/>
    </location>
</feature>
<feature type="compositionally biased region" description="Basic and acidic residues" evidence="1">
    <location>
        <begin position="48"/>
        <end position="63"/>
    </location>
</feature>
<feature type="compositionally biased region" description="Basic and acidic residues" evidence="1">
    <location>
        <begin position="70"/>
        <end position="104"/>
    </location>
</feature>
<keyword evidence="3" id="KW-1185">Reference proteome</keyword>
<organism evidence="2 3">
    <name type="scientific">Pleurodeles waltl</name>
    <name type="common">Iberian ribbed newt</name>
    <dbReference type="NCBI Taxonomy" id="8319"/>
    <lineage>
        <taxon>Eukaryota</taxon>
        <taxon>Metazoa</taxon>
        <taxon>Chordata</taxon>
        <taxon>Craniata</taxon>
        <taxon>Vertebrata</taxon>
        <taxon>Euteleostomi</taxon>
        <taxon>Amphibia</taxon>
        <taxon>Batrachia</taxon>
        <taxon>Caudata</taxon>
        <taxon>Salamandroidea</taxon>
        <taxon>Salamandridae</taxon>
        <taxon>Pleurodelinae</taxon>
        <taxon>Pleurodeles</taxon>
    </lineage>
</organism>
<comment type="caution">
    <text evidence="2">The sequence shown here is derived from an EMBL/GenBank/DDBJ whole genome shotgun (WGS) entry which is preliminary data.</text>
</comment>
<dbReference type="AlphaFoldDB" id="A0AAV7M5Q6"/>
<accession>A0AAV7M5Q6</accession>
<dbReference type="EMBL" id="JANPWB010000014">
    <property type="protein sequence ID" value="KAJ1099105.1"/>
    <property type="molecule type" value="Genomic_DNA"/>
</dbReference>